<gene>
    <name evidence="2" type="ORF">L207DRAFT_511621</name>
</gene>
<proteinExistence type="predicted"/>
<evidence type="ECO:0000313" key="3">
    <source>
        <dbReference type="Proteomes" id="UP000235786"/>
    </source>
</evidence>
<keyword evidence="3" id="KW-1185">Reference proteome</keyword>
<evidence type="ECO:0000313" key="2">
    <source>
        <dbReference type="EMBL" id="PMD41858.1"/>
    </source>
</evidence>
<sequence length="749" mass="84950">MSEVTTRAYTDKCPLCRVSLHIVSQALASPQSSNLWPQADLKISLVLNAHRQMIRLQVWYDTISIGFIAVFSRTPHATTRYSLVKYLPSSGFNLRYDGLPRSKLREAFGADGILPVYLRNIRRLSAIQLSRKLNLKTEDYQFYSSLPASPSPSNIDLSFFKRALRECEDNHTHSSGASPAFMTELQLEIILIDTTENRLVKMLCKDSRYLALSYVWGQVPMFKTVLNNLASLQESGALLIVQDQLPKVLQDAMSLTRYLGERYLWCDALCIVQDDTQYKHAQIALMGVIYGQAFLTICVLSCPNAGVGLLGFSGKAPGGLPLDLAASTKKNAYVSCPPELPEFLEFLPYERRAWTFQERLLSRRCLFFTTTYFYFQCEAGLSASNSFGKGDQPIYDPPRNGWSPLPIKGSRLRTDMDYDLSDYWVLVEQYTARHLTYPEDILEAFAALSLRCANYFSSFVKKGALEAVFSSMLCWIGKTILTRRVHCMSDPEFPSQDFPSWSWCGWEGAVVFLVDRLHFEEPIHRYLTCVSQFLLEEEGQITEVKEAGIIKQHEKNSRIPVCLSLTGHPAMLHFMAFSVDSSAFRMKKGEDKGLLLYHTKCWKRGAMSLSAGQGDSVSRVLAIPEAPLISDYNFTDEQRCGGIQINSTEVLSFSEVLRDCKFVLISTMQYWAYSDKVTETLGIREFLREPTGPSPTKHQTKTAIQDDEWGMNALLIQKRNGFWERIGIAVLTRDAWYSADPKEEYIQLV</sequence>
<organism evidence="2 3">
    <name type="scientific">Hyaloscypha variabilis (strain UAMH 11265 / GT02V1 / F)</name>
    <name type="common">Meliniomyces variabilis</name>
    <dbReference type="NCBI Taxonomy" id="1149755"/>
    <lineage>
        <taxon>Eukaryota</taxon>
        <taxon>Fungi</taxon>
        <taxon>Dikarya</taxon>
        <taxon>Ascomycota</taxon>
        <taxon>Pezizomycotina</taxon>
        <taxon>Leotiomycetes</taxon>
        <taxon>Helotiales</taxon>
        <taxon>Hyaloscyphaceae</taxon>
        <taxon>Hyaloscypha</taxon>
        <taxon>Hyaloscypha variabilis</taxon>
    </lineage>
</organism>
<dbReference type="STRING" id="1149755.A0A2J6RTL4"/>
<evidence type="ECO:0000259" key="1">
    <source>
        <dbReference type="Pfam" id="PF06985"/>
    </source>
</evidence>
<dbReference type="Pfam" id="PF06985">
    <property type="entry name" value="HET"/>
    <property type="match status" value="1"/>
</dbReference>
<dbReference type="EMBL" id="KZ613944">
    <property type="protein sequence ID" value="PMD41858.1"/>
    <property type="molecule type" value="Genomic_DNA"/>
</dbReference>
<name>A0A2J6RTL4_HYAVF</name>
<dbReference type="InterPro" id="IPR010730">
    <property type="entry name" value="HET"/>
</dbReference>
<dbReference type="AlphaFoldDB" id="A0A2J6RTL4"/>
<dbReference type="PANTHER" id="PTHR33112:SF12">
    <property type="entry name" value="HETEROKARYON INCOMPATIBILITY DOMAIN-CONTAINING PROTEIN"/>
    <property type="match status" value="1"/>
</dbReference>
<protein>
    <submittedName>
        <fullName evidence="2">HET-domain-containing protein</fullName>
    </submittedName>
</protein>
<dbReference type="Proteomes" id="UP000235786">
    <property type="component" value="Unassembled WGS sequence"/>
</dbReference>
<dbReference type="OrthoDB" id="2958217at2759"/>
<accession>A0A2J6RTL4</accession>
<feature type="domain" description="Heterokaryon incompatibility" evidence="1">
    <location>
        <begin position="209"/>
        <end position="358"/>
    </location>
</feature>
<dbReference type="PANTHER" id="PTHR33112">
    <property type="entry name" value="DOMAIN PROTEIN, PUTATIVE-RELATED"/>
    <property type="match status" value="1"/>
</dbReference>
<reference evidence="2 3" key="1">
    <citation type="submission" date="2016-04" db="EMBL/GenBank/DDBJ databases">
        <title>A degradative enzymes factory behind the ericoid mycorrhizal symbiosis.</title>
        <authorList>
            <consortium name="DOE Joint Genome Institute"/>
            <person name="Martino E."/>
            <person name="Morin E."/>
            <person name="Grelet G."/>
            <person name="Kuo A."/>
            <person name="Kohler A."/>
            <person name="Daghino S."/>
            <person name="Barry K."/>
            <person name="Choi C."/>
            <person name="Cichocki N."/>
            <person name="Clum A."/>
            <person name="Copeland A."/>
            <person name="Hainaut M."/>
            <person name="Haridas S."/>
            <person name="Labutti K."/>
            <person name="Lindquist E."/>
            <person name="Lipzen A."/>
            <person name="Khouja H.-R."/>
            <person name="Murat C."/>
            <person name="Ohm R."/>
            <person name="Olson A."/>
            <person name="Spatafora J."/>
            <person name="Veneault-Fourrey C."/>
            <person name="Henrissat B."/>
            <person name="Grigoriev I."/>
            <person name="Martin F."/>
            <person name="Perotto S."/>
        </authorList>
    </citation>
    <scope>NUCLEOTIDE SEQUENCE [LARGE SCALE GENOMIC DNA]</scope>
    <source>
        <strain evidence="2 3">F</strain>
    </source>
</reference>